<proteinExistence type="predicted"/>
<reference evidence="1" key="1">
    <citation type="submission" date="2022-05" db="EMBL/GenBank/DDBJ databases">
        <title>Chromosome-level genome of Chaenocephalus aceratus.</title>
        <authorList>
            <person name="Park H."/>
        </authorList>
    </citation>
    <scope>NUCLEOTIDE SEQUENCE</scope>
    <source>
        <strain evidence="1">KU_202001</strain>
    </source>
</reference>
<protein>
    <submittedName>
        <fullName evidence="1">Uncharacterized protein</fullName>
    </submittedName>
</protein>
<keyword evidence="2" id="KW-1185">Reference proteome</keyword>
<accession>A0ACB9WFC3</accession>
<name>A0ACB9WFC3_CHAAC</name>
<organism evidence="1 2">
    <name type="scientific">Chaenocephalus aceratus</name>
    <name type="common">Blackfin icefish</name>
    <name type="synonym">Chaenichthys aceratus</name>
    <dbReference type="NCBI Taxonomy" id="36190"/>
    <lineage>
        <taxon>Eukaryota</taxon>
        <taxon>Metazoa</taxon>
        <taxon>Chordata</taxon>
        <taxon>Craniata</taxon>
        <taxon>Vertebrata</taxon>
        <taxon>Euteleostomi</taxon>
        <taxon>Actinopterygii</taxon>
        <taxon>Neopterygii</taxon>
        <taxon>Teleostei</taxon>
        <taxon>Neoteleostei</taxon>
        <taxon>Acanthomorphata</taxon>
        <taxon>Eupercaria</taxon>
        <taxon>Perciformes</taxon>
        <taxon>Notothenioidei</taxon>
        <taxon>Channichthyidae</taxon>
        <taxon>Chaenocephalus</taxon>
    </lineage>
</organism>
<evidence type="ECO:0000313" key="1">
    <source>
        <dbReference type="EMBL" id="KAI4811737.1"/>
    </source>
</evidence>
<sequence length="81" mass="9014">MMLFNLGSAYCLRSEYEKARKCLHQLKSMCSTHRLKHPAGPADHQTEPAAALAGPEGLPDSRKKPVQPIQLPSSFTQVQRK</sequence>
<comment type="caution">
    <text evidence="1">The sequence shown here is derived from an EMBL/GenBank/DDBJ whole genome shotgun (WGS) entry which is preliminary data.</text>
</comment>
<gene>
    <name evidence="1" type="ORF">KUCAC02_014613</name>
</gene>
<evidence type="ECO:0000313" key="2">
    <source>
        <dbReference type="Proteomes" id="UP001057452"/>
    </source>
</evidence>
<dbReference type="EMBL" id="CM043800">
    <property type="protein sequence ID" value="KAI4811737.1"/>
    <property type="molecule type" value="Genomic_DNA"/>
</dbReference>
<dbReference type="Proteomes" id="UP001057452">
    <property type="component" value="Chromosome 16"/>
</dbReference>